<evidence type="ECO:0000313" key="2">
    <source>
        <dbReference type="Proteomes" id="UP001140949"/>
    </source>
</evidence>
<organism evidence="1 2">
    <name type="scientific">Iris pallida</name>
    <name type="common">Sweet iris</name>
    <dbReference type="NCBI Taxonomy" id="29817"/>
    <lineage>
        <taxon>Eukaryota</taxon>
        <taxon>Viridiplantae</taxon>
        <taxon>Streptophyta</taxon>
        <taxon>Embryophyta</taxon>
        <taxon>Tracheophyta</taxon>
        <taxon>Spermatophyta</taxon>
        <taxon>Magnoliopsida</taxon>
        <taxon>Liliopsida</taxon>
        <taxon>Asparagales</taxon>
        <taxon>Iridaceae</taxon>
        <taxon>Iridoideae</taxon>
        <taxon>Irideae</taxon>
        <taxon>Iris</taxon>
    </lineage>
</organism>
<proteinExistence type="predicted"/>
<sequence length="114" mass="13059">MQLFFYIFIFTPTYNSLERILNGCACDDEQKSGSGSGMSRELMVVRPPLNHLMKLLYRSKSVCNSFQTTGYNELVNFTNSRKLVCLQLSRWLVLSTASIQLLKFLTGLRELHGK</sequence>
<protein>
    <submittedName>
        <fullName evidence="1">Uncharacterized protein</fullName>
    </submittedName>
</protein>
<comment type="caution">
    <text evidence="1">The sequence shown here is derived from an EMBL/GenBank/DDBJ whole genome shotgun (WGS) entry which is preliminary data.</text>
</comment>
<gene>
    <name evidence="1" type="ORF">M6B38_150150</name>
</gene>
<reference evidence="1" key="1">
    <citation type="journal article" date="2023" name="GigaByte">
        <title>Genome assembly of the bearded iris, Iris pallida Lam.</title>
        <authorList>
            <person name="Bruccoleri R.E."/>
            <person name="Oakeley E.J."/>
            <person name="Faust A.M.E."/>
            <person name="Altorfer M."/>
            <person name="Dessus-Babus S."/>
            <person name="Burckhardt D."/>
            <person name="Oertli M."/>
            <person name="Naumann U."/>
            <person name="Petersen F."/>
            <person name="Wong J."/>
        </authorList>
    </citation>
    <scope>NUCLEOTIDE SEQUENCE</scope>
    <source>
        <strain evidence="1">GSM-AAB239-AS_SAM_17_03QT</strain>
    </source>
</reference>
<accession>A0AAX6F6T8</accession>
<evidence type="ECO:0000313" key="1">
    <source>
        <dbReference type="EMBL" id="KAJ6812167.1"/>
    </source>
</evidence>
<name>A0AAX6F6T8_IRIPA</name>
<dbReference type="AlphaFoldDB" id="A0AAX6F6T8"/>
<reference evidence="1" key="2">
    <citation type="submission" date="2023-04" db="EMBL/GenBank/DDBJ databases">
        <authorList>
            <person name="Bruccoleri R.E."/>
            <person name="Oakeley E.J."/>
            <person name="Faust A.-M."/>
            <person name="Dessus-Babus S."/>
            <person name="Altorfer M."/>
            <person name="Burckhardt D."/>
            <person name="Oertli M."/>
            <person name="Naumann U."/>
            <person name="Petersen F."/>
            <person name="Wong J."/>
        </authorList>
    </citation>
    <scope>NUCLEOTIDE SEQUENCE</scope>
    <source>
        <strain evidence="1">GSM-AAB239-AS_SAM_17_03QT</strain>
        <tissue evidence="1">Leaf</tissue>
    </source>
</reference>
<keyword evidence="2" id="KW-1185">Reference proteome</keyword>
<dbReference type="EMBL" id="JANAVB010031319">
    <property type="protein sequence ID" value="KAJ6812167.1"/>
    <property type="molecule type" value="Genomic_DNA"/>
</dbReference>
<dbReference type="Proteomes" id="UP001140949">
    <property type="component" value="Unassembled WGS sequence"/>
</dbReference>